<dbReference type="OrthoDB" id="267616at2759"/>
<gene>
    <name evidence="2" type="ORF">LSCM1_07399</name>
</gene>
<proteinExistence type="predicted"/>
<evidence type="ECO:0000313" key="3">
    <source>
        <dbReference type="Proteomes" id="UP000673552"/>
    </source>
</evidence>
<dbReference type="Proteomes" id="UP000673552">
    <property type="component" value="Unassembled WGS sequence"/>
</dbReference>
<evidence type="ECO:0000256" key="1">
    <source>
        <dbReference type="SAM" id="Coils"/>
    </source>
</evidence>
<reference evidence="3" key="1">
    <citation type="journal article" date="2021" name="Microbiol. Resour. Announc.">
        <title>LGAAP: Leishmaniinae Genome Assembly and Annotation Pipeline.</title>
        <authorList>
            <person name="Almutairi H."/>
            <person name="Urbaniak M.D."/>
            <person name="Bates M.D."/>
            <person name="Jariyapan N."/>
            <person name="Kwakye-Nuako G."/>
            <person name="Thomaz-Soccol V."/>
            <person name="Al-Salem W.S."/>
            <person name="Dillon R.J."/>
            <person name="Bates P.A."/>
            <person name="Gatherer D."/>
        </authorList>
    </citation>
    <scope>NUCLEOTIDE SEQUENCE [LARGE SCALE GENOMIC DNA]</scope>
</reference>
<feature type="coiled-coil region" evidence="1">
    <location>
        <begin position="76"/>
        <end position="120"/>
    </location>
</feature>
<dbReference type="EMBL" id="JAFEUZ010000004">
    <property type="protein sequence ID" value="KAG5487446.1"/>
    <property type="molecule type" value="Genomic_DNA"/>
</dbReference>
<evidence type="ECO:0000313" key="2">
    <source>
        <dbReference type="EMBL" id="KAG5487446.1"/>
    </source>
</evidence>
<dbReference type="KEGG" id="lmat:92517283"/>
<name>A0A836KUG5_9TRYP</name>
<keyword evidence="1" id="KW-0175">Coiled coil</keyword>
<dbReference type="AlphaFoldDB" id="A0A836KUG5"/>
<accession>A0A836KUG5</accession>
<keyword evidence="3" id="KW-1185">Reference proteome</keyword>
<reference evidence="3" key="2">
    <citation type="journal article" date="2021" name="Sci. Data">
        <title>Chromosome-scale genome sequencing, assembly and annotation of six genomes from subfamily Leishmaniinae.</title>
        <authorList>
            <person name="Almutairi H."/>
            <person name="Urbaniak M.D."/>
            <person name="Bates M.D."/>
            <person name="Jariyapan N."/>
            <person name="Kwakye-Nuako G."/>
            <person name="Thomaz Soccol V."/>
            <person name="Al-Salem W.S."/>
            <person name="Dillon R.J."/>
            <person name="Bates P.A."/>
            <person name="Gatherer D."/>
        </authorList>
    </citation>
    <scope>NUCLEOTIDE SEQUENCE [LARGE SCALE GENOMIC DNA]</scope>
</reference>
<protein>
    <submittedName>
        <fullName evidence="2">Uncharacterized protein</fullName>
    </submittedName>
</protein>
<comment type="caution">
    <text evidence="2">The sequence shown here is derived from an EMBL/GenBank/DDBJ whole genome shotgun (WGS) entry which is preliminary data.</text>
</comment>
<sequence length="155" mass="17105">MRRCLTPVGGWLMARRSATTVSGAAGYLGHRPPLTMTGKAASAMSTTAAAAPTSEDYRALLLDLLLYRRETLSPVVEALRRERDEVEKKMQQLDTHVRELASIRDELRQVAEEMRGAEHSRLHNLVTERSKYSVVNSTKAAQVAAASGEDEEIVL</sequence>
<organism evidence="2 3">
    <name type="scientific">Leishmania martiniquensis</name>
    <dbReference type="NCBI Taxonomy" id="1580590"/>
    <lineage>
        <taxon>Eukaryota</taxon>
        <taxon>Discoba</taxon>
        <taxon>Euglenozoa</taxon>
        <taxon>Kinetoplastea</taxon>
        <taxon>Metakinetoplastina</taxon>
        <taxon>Trypanosomatida</taxon>
        <taxon>Trypanosomatidae</taxon>
        <taxon>Leishmaniinae</taxon>
        <taxon>Leishmania</taxon>
    </lineage>
</organism>
<dbReference type="GeneID" id="92517283"/>
<dbReference type="RefSeq" id="XP_067181378.1">
    <property type="nucleotide sequence ID" value="XM_067324771.1"/>
</dbReference>